<reference evidence="2 3" key="1">
    <citation type="submission" date="2019-12" db="EMBL/GenBank/DDBJ databases">
        <title>Halomonas rutogse sp. nov. isolated from two lakes on Tibetan Plateau.</title>
        <authorList>
            <person name="Gao P."/>
        </authorList>
    </citation>
    <scope>NUCLEOTIDE SEQUENCE [LARGE SCALE GENOMIC DNA]</scope>
    <source>
        <strain evidence="2 3">ZH2S</strain>
    </source>
</reference>
<dbReference type="Pfam" id="PF13466">
    <property type="entry name" value="STAS_2"/>
    <property type="match status" value="1"/>
</dbReference>
<evidence type="ECO:0000313" key="3">
    <source>
        <dbReference type="Proteomes" id="UP000437638"/>
    </source>
</evidence>
<dbReference type="AlphaFoldDB" id="A0A7X3KQD9"/>
<organism evidence="2 3">
    <name type="scientific">Vreelandella zhuhanensis</name>
    <dbReference type="NCBI Taxonomy" id="2684210"/>
    <lineage>
        <taxon>Bacteria</taxon>
        <taxon>Pseudomonadati</taxon>
        <taxon>Pseudomonadota</taxon>
        <taxon>Gammaproteobacteria</taxon>
        <taxon>Oceanospirillales</taxon>
        <taxon>Halomonadaceae</taxon>
        <taxon>Vreelandella</taxon>
    </lineage>
</organism>
<sequence length="111" mass="12027">MSLLLEEPAFRLNAQGNTLCVQGEVDVSVAARLATAGSQWLRQQAAGTEVSFDFTQVEKASSAALSVLLQWLRISRDQKLLFQEAALSPPLRRLSALAELDSLIGVTEPSE</sequence>
<dbReference type="EMBL" id="WTKP01000001">
    <property type="protein sequence ID" value="MWJ26847.1"/>
    <property type="molecule type" value="Genomic_DNA"/>
</dbReference>
<name>A0A7X3KQD9_9GAMM</name>
<dbReference type="Gene3D" id="3.30.750.24">
    <property type="entry name" value="STAS domain"/>
    <property type="match status" value="1"/>
</dbReference>
<accession>A0A7X3KQD9</accession>
<protein>
    <submittedName>
        <fullName evidence="2">STAS domain-containing protein</fullName>
    </submittedName>
</protein>
<proteinExistence type="predicted"/>
<dbReference type="InterPro" id="IPR058548">
    <property type="entry name" value="MlaB-like_STAS"/>
</dbReference>
<keyword evidence="3" id="KW-1185">Reference proteome</keyword>
<comment type="caution">
    <text evidence="2">The sequence shown here is derived from an EMBL/GenBank/DDBJ whole genome shotgun (WGS) entry which is preliminary data.</text>
</comment>
<feature type="domain" description="MlaB-like STAS" evidence="1">
    <location>
        <begin position="21"/>
        <end position="101"/>
    </location>
</feature>
<dbReference type="Proteomes" id="UP000437638">
    <property type="component" value="Unassembled WGS sequence"/>
</dbReference>
<dbReference type="RefSeq" id="WP_160417065.1">
    <property type="nucleotide sequence ID" value="NZ_WTKP01000001.1"/>
</dbReference>
<evidence type="ECO:0000259" key="1">
    <source>
        <dbReference type="Pfam" id="PF13466"/>
    </source>
</evidence>
<dbReference type="CDD" id="cd07043">
    <property type="entry name" value="STAS_anti-anti-sigma_factors"/>
    <property type="match status" value="1"/>
</dbReference>
<dbReference type="InterPro" id="IPR036513">
    <property type="entry name" value="STAS_dom_sf"/>
</dbReference>
<dbReference type="SUPFAM" id="SSF52091">
    <property type="entry name" value="SpoIIaa-like"/>
    <property type="match status" value="1"/>
</dbReference>
<gene>
    <name evidence="2" type="ORF">GPM19_01255</name>
</gene>
<evidence type="ECO:0000313" key="2">
    <source>
        <dbReference type="EMBL" id="MWJ26847.1"/>
    </source>
</evidence>